<dbReference type="Proteomes" id="UP000295484">
    <property type="component" value="Unassembled WGS sequence"/>
</dbReference>
<organism evidence="2 3">
    <name type="scientific">Rhodovulum visakhapatnamense</name>
    <dbReference type="NCBI Taxonomy" id="364297"/>
    <lineage>
        <taxon>Bacteria</taxon>
        <taxon>Pseudomonadati</taxon>
        <taxon>Pseudomonadota</taxon>
        <taxon>Alphaproteobacteria</taxon>
        <taxon>Rhodobacterales</taxon>
        <taxon>Paracoccaceae</taxon>
        <taxon>Rhodovulum</taxon>
    </lineage>
</organism>
<evidence type="ECO:0000256" key="1">
    <source>
        <dbReference type="SAM" id="MobiDB-lite"/>
    </source>
</evidence>
<feature type="compositionally biased region" description="Polar residues" evidence="1">
    <location>
        <begin position="289"/>
        <end position="298"/>
    </location>
</feature>
<gene>
    <name evidence="2" type="ORF">EV657_103128</name>
</gene>
<name>A0A4R8FZG8_9RHOB</name>
<evidence type="ECO:0000313" key="2">
    <source>
        <dbReference type="EMBL" id="TDX32557.1"/>
    </source>
</evidence>
<feature type="region of interest" description="Disordered" evidence="1">
    <location>
        <begin position="176"/>
        <end position="220"/>
    </location>
</feature>
<reference evidence="2 3" key="1">
    <citation type="submission" date="2019-03" db="EMBL/GenBank/DDBJ databases">
        <title>Genomic Encyclopedia of Type Strains, Phase IV (KMG-IV): sequencing the most valuable type-strain genomes for metagenomic binning, comparative biology and taxonomic classification.</title>
        <authorList>
            <person name="Goeker M."/>
        </authorList>
    </citation>
    <scope>NUCLEOTIDE SEQUENCE [LARGE SCALE GENOMIC DNA]</scope>
    <source>
        <strain evidence="2 3">JA181</strain>
    </source>
</reference>
<feature type="region of interest" description="Disordered" evidence="1">
    <location>
        <begin position="338"/>
        <end position="363"/>
    </location>
</feature>
<proteinExistence type="predicted"/>
<feature type="compositionally biased region" description="Basic residues" evidence="1">
    <location>
        <begin position="351"/>
        <end position="363"/>
    </location>
</feature>
<feature type="region of interest" description="Disordered" evidence="1">
    <location>
        <begin position="286"/>
        <end position="323"/>
    </location>
</feature>
<sequence>MKRAARGGAARGTGSVTFGGVEMRPPEIEGAAPWVEAKLIVPKPIFETSIVPGLRGFMRVAFTNARVRPRDGRRRPARPARRVSRSDRPGACLRCRGRTCRRARLPNRCPTCPGSQTVHAQGPAPMIARKQKSLISLTYEWPRHAQDTRRAAPARPVLSGNLPYLPSVDDEISGALRTGPGTGKRSRAFLNRPGHLRGRARFRPGTDPAPPAALLPAEDRTRQRRAVLAVVPATRRTIIPDTSLVITRRPGLRDGLGCAPTGLSRVQTACRPGFGSFMTVGARAGATCHSRSPGTQGPESGAEPADRRKIDRRIVPCTPKSPSATWVTLKSAATDNRAWASSSVSPWTSIGKRRPWRKAVRKA</sequence>
<feature type="compositionally biased region" description="Basic and acidic residues" evidence="1">
    <location>
        <begin position="304"/>
        <end position="314"/>
    </location>
</feature>
<feature type="compositionally biased region" description="Polar residues" evidence="1">
    <location>
        <begin position="338"/>
        <end position="348"/>
    </location>
</feature>
<protein>
    <submittedName>
        <fullName evidence="2">Uncharacterized protein</fullName>
    </submittedName>
</protein>
<dbReference type="AlphaFoldDB" id="A0A4R8FZG8"/>
<feature type="compositionally biased region" description="Basic residues" evidence="1">
    <location>
        <begin position="71"/>
        <end position="83"/>
    </location>
</feature>
<dbReference type="EMBL" id="SOEB01000003">
    <property type="protein sequence ID" value="TDX32557.1"/>
    <property type="molecule type" value="Genomic_DNA"/>
</dbReference>
<evidence type="ECO:0000313" key="3">
    <source>
        <dbReference type="Proteomes" id="UP000295484"/>
    </source>
</evidence>
<accession>A0A4R8FZG8</accession>
<feature type="region of interest" description="Disordered" evidence="1">
    <location>
        <begin position="68"/>
        <end position="88"/>
    </location>
</feature>
<comment type="caution">
    <text evidence="2">The sequence shown here is derived from an EMBL/GenBank/DDBJ whole genome shotgun (WGS) entry which is preliminary data.</text>
</comment>